<dbReference type="Proteomes" id="UP001212841">
    <property type="component" value="Unassembled WGS sequence"/>
</dbReference>
<feature type="domain" description="Flavodoxin-like" evidence="2">
    <location>
        <begin position="5"/>
        <end position="193"/>
    </location>
</feature>
<accession>A0AAD5SNT9</accession>
<comment type="caution">
    <text evidence="3">The sequence shown here is derived from an EMBL/GenBank/DDBJ whole genome shotgun (WGS) entry which is preliminary data.</text>
</comment>
<dbReference type="Pfam" id="PF00258">
    <property type="entry name" value="Flavodoxin_1"/>
    <property type="match status" value="1"/>
</dbReference>
<protein>
    <recommendedName>
        <fullName evidence="2">Flavodoxin-like domain-containing protein</fullName>
    </recommendedName>
</protein>
<dbReference type="InterPro" id="IPR010089">
    <property type="entry name" value="Flavoprotein_WrbA-like"/>
</dbReference>
<reference evidence="3" key="1">
    <citation type="submission" date="2020-05" db="EMBL/GenBank/DDBJ databases">
        <title>Phylogenomic resolution of chytrid fungi.</title>
        <authorList>
            <person name="Stajich J.E."/>
            <person name="Amses K."/>
            <person name="Simmons R."/>
            <person name="Seto K."/>
            <person name="Myers J."/>
            <person name="Bonds A."/>
            <person name="Quandt C.A."/>
            <person name="Barry K."/>
            <person name="Liu P."/>
            <person name="Grigoriev I."/>
            <person name="Longcore J.E."/>
            <person name="James T.Y."/>
        </authorList>
    </citation>
    <scope>NUCLEOTIDE SEQUENCE</scope>
    <source>
        <strain evidence="3">JEL0318</strain>
    </source>
</reference>
<dbReference type="PANTHER" id="PTHR30546">
    <property type="entry name" value="FLAVODOXIN-RELATED PROTEIN WRBA-RELATED"/>
    <property type="match status" value="1"/>
</dbReference>
<dbReference type="InterPro" id="IPR008254">
    <property type="entry name" value="Flavodoxin/NO_synth"/>
</dbReference>
<name>A0AAD5SNT9_9FUNG</name>
<dbReference type="FunFam" id="3.40.50.360:FF:000001">
    <property type="entry name" value="NAD(P)H dehydrogenase (Quinone) FQR1-like"/>
    <property type="match status" value="1"/>
</dbReference>
<evidence type="ECO:0000259" key="2">
    <source>
        <dbReference type="PROSITE" id="PS50902"/>
    </source>
</evidence>
<proteinExistence type="inferred from homology"/>
<dbReference type="EMBL" id="JADGJD010000098">
    <property type="protein sequence ID" value="KAJ3055050.1"/>
    <property type="molecule type" value="Genomic_DNA"/>
</dbReference>
<dbReference type="PANTHER" id="PTHR30546:SF23">
    <property type="entry name" value="FLAVOPROTEIN-LIKE PROTEIN YCP4-RELATED"/>
    <property type="match status" value="1"/>
</dbReference>
<evidence type="ECO:0000313" key="4">
    <source>
        <dbReference type="Proteomes" id="UP001212841"/>
    </source>
</evidence>
<dbReference type="SUPFAM" id="SSF52218">
    <property type="entry name" value="Flavoproteins"/>
    <property type="match status" value="1"/>
</dbReference>
<sequence>MVAKVAIIYYSMYGHIGTLAKEMKKGLESVGVTGDLFRIPETLTQDVLDKMHAPPKPADIPEATLETLEEYDAFLFGIPTRYGNQAAQVRAFWDRTGGLWAKGALRHKVAGVFVSTASLGGGQENTVSTFISTLVHHGVVYVPLGYADTFAQFTGPEYRGGSAWGAGTLAGPDGSRQPSALELEVASIQGKKFGEFVSRLGPVKAL</sequence>
<gene>
    <name evidence="3" type="ORF">HK097_011613</name>
</gene>
<comment type="similarity">
    <text evidence="1">Belongs to the WrbA family.</text>
</comment>
<dbReference type="NCBIfam" id="NF002999">
    <property type="entry name" value="PRK03767.1"/>
    <property type="match status" value="1"/>
</dbReference>
<dbReference type="GO" id="GO:0010181">
    <property type="term" value="F:FMN binding"/>
    <property type="evidence" value="ECO:0007669"/>
    <property type="project" value="InterPro"/>
</dbReference>
<dbReference type="GO" id="GO:0016020">
    <property type="term" value="C:membrane"/>
    <property type="evidence" value="ECO:0007669"/>
    <property type="project" value="TreeGrafter"/>
</dbReference>
<dbReference type="InterPro" id="IPR029039">
    <property type="entry name" value="Flavoprotein-like_sf"/>
</dbReference>
<dbReference type="GO" id="GO:0003955">
    <property type="term" value="F:NAD(P)H dehydrogenase (quinone) activity"/>
    <property type="evidence" value="ECO:0007669"/>
    <property type="project" value="InterPro"/>
</dbReference>
<organism evidence="3 4">
    <name type="scientific">Rhizophlyctis rosea</name>
    <dbReference type="NCBI Taxonomy" id="64517"/>
    <lineage>
        <taxon>Eukaryota</taxon>
        <taxon>Fungi</taxon>
        <taxon>Fungi incertae sedis</taxon>
        <taxon>Chytridiomycota</taxon>
        <taxon>Chytridiomycota incertae sedis</taxon>
        <taxon>Chytridiomycetes</taxon>
        <taxon>Rhizophlyctidales</taxon>
        <taxon>Rhizophlyctidaceae</taxon>
        <taxon>Rhizophlyctis</taxon>
    </lineage>
</organism>
<evidence type="ECO:0000256" key="1">
    <source>
        <dbReference type="ARBA" id="ARBA00006961"/>
    </source>
</evidence>
<dbReference type="PROSITE" id="PS50902">
    <property type="entry name" value="FLAVODOXIN_LIKE"/>
    <property type="match status" value="1"/>
</dbReference>
<dbReference type="AlphaFoldDB" id="A0AAD5SNT9"/>
<dbReference type="NCBIfam" id="TIGR01755">
    <property type="entry name" value="flav_wrbA"/>
    <property type="match status" value="1"/>
</dbReference>
<evidence type="ECO:0000313" key="3">
    <source>
        <dbReference type="EMBL" id="KAJ3055050.1"/>
    </source>
</evidence>
<keyword evidence="4" id="KW-1185">Reference proteome</keyword>
<dbReference type="Gene3D" id="3.40.50.360">
    <property type="match status" value="1"/>
</dbReference>